<dbReference type="RefSeq" id="XP_002178546.1">
    <property type="nucleotide sequence ID" value="XM_002178510.1"/>
</dbReference>
<feature type="transmembrane region" description="Helical" evidence="1">
    <location>
        <begin position="227"/>
        <end position="249"/>
    </location>
</feature>
<feature type="transmembrane region" description="Helical" evidence="1">
    <location>
        <begin position="323"/>
        <end position="345"/>
    </location>
</feature>
<feature type="transmembrane region" description="Helical" evidence="1">
    <location>
        <begin position="157"/>
        <end position="177"/>
    </location>
</feature>
<dbReference type="InParanoid" id="B7FU70"/>
<dbReference type="EMBL" id="CM000607">
    <property type="protein sequence ID" value="EEC50211.1"/>
    <property type="molecule type" value="Genomic_DNA"/>
</dbReference>
<proteinExistence type="predicted"/>
<dbReference type="HOGENOM" id="CLU_777224_0_0_1"/>
<evidence type="ECO:0000256" key="1">
    <source>
        <dbReference type="SAM" id="Phobius"/>
    </source>
</evidence>
<keyword evidence="1" id="KW-0812">Transmembrane</keyword>
<dbReference type="Proteomes" id="UP000000759">
    <property type="component" value="Chromosome 4"/>
</dbReference>
<evidence type="ECO:0000313" key="3">
    <source>
        <dbReference type="Proteomes" id="UP000000759"/>
    </source>
</evidence>
<dbReference type="PANTHER" id="PTHR33802:SF2">
    <property type="entry name" value="EF-HAND DOMAIN-CONTAINING PROTEIN"/>
    <property type="match status" value="1"/>
</dbReference>
<organism evidence="2 3">
    <name type="scientific">Phaeodactylum tricornutum (strain CCAP 1055/1)</name>
    <dbReference type="NCBI Taxonomy" id="556484"/>
    <lineage>
        <taxon>Eukaryota</taxon>
        <taxon>Sar</taxon>
        <taxon>Stramenopiles</taxon>
        <taxon>Ochrophyta</taxon>
        <taxon>Bacillariophyta</taxon>
        <taxon>Bacillariophyceae</taxon>
        <taxon>Bacillariophycidae</taxon>
        <taxon>Naviculales</taxon>
        <taxon>Phaeodactylaceae</taxon>
        <taxon>Phaeodactylum</taxon>
    </lineage>
</organism>
<dbReference type="OMA" id="FIWEGVF"/>
<name>B7FU70_PHATC</name>
<dbReference type="PaxDb" id="2850-Phatr44461"/>
<dbReference type="PANTHER" id="PTHR33802">
    <property type="entry name" value="SI:CH211-161H7.5-RELATED"/>
    <property type="match status" value="1"/>
</dbReference>
<feature type="transmembrane region" description="Helical" evidence="1">
    <location>
        <begin position="129"/>
        <end position="150"/>
    </location>
</feature>
<dbReference type="AlphaFoldDB" id="B7FU70"/>
<keyword evidence="1" id="KW-1133">Transmembrane helix</keyword>
<dbReference type="KEGG" id="pti:PHATRDRAFT_44461"/>
<feature type="transmembrane region" description="Helical" evidence="1">
    <location>
        <begin position="285"/>
        <end position="303"/>
    </location>
</feature>
<protein>
    <submittedName>
        <fullName evidence="2">Uncharacterized protein</fullName>
    </submittedName>
</protein>
<accession>B7FU70</accession>
<dbReference type="GeneID" id="7197696"/>
<evidence type="ECO:0000313" key="2">
    <source>
        <dbReference type="EMBL" id="EEC50211.1"/>
    </source>
</evidence>
<keyword evidence="3" id="KW-1185">Reference proteome</keyword>
<keyword evidence="1" id="KW-0472">Membrane</keyword>
<feature type="transmembrane region" description="Helical" evidence="1">
    <location>
        <begin position="85"/>
        <end position="109"/>
    </location>
</feature>
<reference evidence="2 3" key="1">
    <citation type="journal article" date="2008" name="Nature">
        <title>The Phaeodactylum genome reveals the evolutionary history of diatom genomes.</title>
        <authorList>
            <person name="Bowler C."/>
            <person name="Allen A.E."/>
            <person name="Badger J.H."/>
            <person name="Grimwood J."/>
            <person name="Jabbari K."/>
            <person name="Kuo A."/>
            <person name="Maheswari U."/>
            <person name="Martens C."/>
            <person name="Maumus F."/>
            <person name="Otillar R.P."/>
            <person name="Rayko E."/>
            <person name="Salamov A."/>
            <person name="Vandepoele K."/>
            <person name="Beszteri B."/>
            <person name="Gruber A."/>
            <person name="Heijde M."/>
            <person name="Katinka M."/>
            <person name="Mock T."/>
            <person name="Valentin K."/>
            <person name="Verret F."/>
            <person name="Berges J.A."/>
            <person name="Brownlee C."/>
            <person name="Cadoret J.P."/>
            <person name="Chiovitti A."/>
            <person name="Choi C.J."/>
            <person name="Coesel S."/>
            <person name="De Martino A."/>
            <person name="Detter J.C."/>
            <person name="Durkin C."/>
            <person name="Falciatore A."/>
            <person name="Fournet J."/>
            <person name="Haruta M."/>
            <person name="Huysman M.J."/>
            <person name="Jenkins B.D."/>
            <person name="Jiroutova K."/>
            <person name="Jorgensen R.E."/>
            <person name="Joubert Y."/>
            <person name="Kaplan A."/>
            <person name="Kroger N."/>
            <person name="Kroth P.G."/>
            <person name="La Roche J."/>
            <person name="Lindquist E."/>
            <person name="Lommer M."/>
            <person name="Martin-Jezequel V."/>
            <person name="Lopez P.J."/>
            <person name="Lucas S."/>
            <person name="Mangogna M."/>
            <person name="McGinnis K."/>
            <person name="Medlin L.K."/>
            <person name="Montsant A."/>
            <person name="Oudot-Le Secq M.P."/>
            <person name="Napoli C."/>
            <person name="Obornik M."/>
            <person name="Parker M.S."/>
            <person name="Petit J.L."/>
            <person name="Porcel B.M."/>
            <person name="Poulsen N."/>
            <person name="Robison M."/>
            <person name="Rychlewski L."/>
            <person name="Rynearson T.A."/>
            <person name="Schmutz J."/>
            <person name="Shapiro H."/>
            <person name="Siaut M."/>
            <person name="Stanley M."/>
            <person name="Sussman M.R."/>
            <person name="Taylor A.R."/>
            <person name="Vardi A."/>
            <person name="von Dassow P."/>
            <person name="Vyverman W."/>
            <person name="Willis A."/>
            <person name="Wyrwicz L.S."/>
            <person name="Rokhsar D.S."/>
            <person name="Weissenbach J."/>
            <person name="Armbrust E.V."/>
            <person name="Green B.R."/>
            <person name="Van de Peer Y."/>
            <person name="Grigoriev I.V."/>
        </authorList>
    </citation>
    <scope>NUCLEOTIDE SEQUENCE [LARGE SCALE GENOMIC DNA]</scope>
    <source>
        <strain evidence="2 3">CCAP 1055/1</strain>
    </source>
</reference>
<sequence>MNEGSSPIAQSSDCEYFALENDEGMTRVESGILSPVPFRDEAGFRNEESVRLVFDEDNTLPSREAFPRSPFLARREPAELNGLNYLNVVTYAAHLFVSWGIGVWGLHGILRTRWELSLQYETLVMPAHWAYYLWGPILILEGIFALAQLFPYYRARPIIQAGSGYFFFYTFLLQTAWTFFFCFQLFICSFVAVTLTLLSLLGLLASQQKHRVPSGRSSRVEYALFRFPFYLHTGWMVLMAVDHFALLFRKLNASLGLQVAADIFSLGILMAVAAAYLVRPYKAGWVIPAVILWSYLGIAWRLHTPSDVMMALYGDTIVSAVRYSVFFFAGAVSCCLVPNTVVWAAHEFLTINVIELD</sequence>
<feature type="transmembrane region" description="Helical" evidence="1">
    <location>
        <begin position="255"/>
        <end position="278"/>
    </location>
</feature>
<reference evidence="3" key="2">
    <citation type="submission" date="2008-08" db="EMBL/GenBank/DDBJ databases">
        <authorList>
            <consortium name="Diatom Consortium"/>
            <person name="Grigoriev I."/>
            <person name="Grimwood J."/>
            <person name="Kuo A."/>
            <person name="Otillar R.P."/>
            <person name="Salamov A."/>
            <person name="Detter J.C."/>
            <person name="Lindquist E."/>
            <person name="Shapiro H."/>
            <person name="Lucas S."/>
            <person name="Glavina del Rio T."/>
            <person name="Pitluck S."/>
            <person name="Rokhsar D."/>
            <person name="Bowler C."/>
        </authorList>
    </citation>
    <scope>GENOME REANNOTATION</scope>
    <source>
        <strain evidence="3">CCAP 1055/1</strain>
    </source>
</reference>
<gene>
    <name evidence="2" type="ORF">PHATRDRAFT_44461</name>
</gene>
<feature type="transmembrane region" description="Helical" evidence="1">
    <location>
        <begin position="183"/>
        <end position="206"/>
    </location>
</feature>
<dbReference type="OrthoDB" id="44017at2759"/>